<feature type="transmembrane region" description="Helical" evidence="1">
    <location>
        <begin position="219"/>
        <end position="239"/>
    </location>
</feature>
<accession>A0A517Y6R9</accession>
<keyword evidence="1" id="KW-0812">Transmembrane</keyword>
<feature type="transmembrane region" description="Helical" evidence="1">
    <location>
        <begin position="95"/>
        <end position="113"/>
    </location>
</feature>
<protein>
    <submittedName>
        <fullName evidence="2">Cytochrome C assembly protein</fullName>
    </submittedName>
</protein>
<feature type="transmembrane region" description="Helical" evidence="1">
    <location>
        <begin position="68"/>
        <end position="88"/>
    </location>
</feature>
<proteinExistence type="predicted"/>
<feature type="transmembrane region" description="Helical" evidence="1">
    <location>
        <begin position="251"/>
        <end position="272"/>
    </location>
</feature>
<sequence length="291" mass="32022">MLSGITIVCFTASYAVALAMEVTRLFFRMPVRFFLIIGMTLAGLFAHTVHLYQRTQSGLATGLPLSSWYDWCLLAAWILAALYVGWTIRRPQSPVGLFMLPVVLALIGLAYSLEKAQTFQRDQALQLWGMTHGIMLLLGVVVVSLGFVAGLMYLVQSYRLKHKLQPSTLLRLPSLEWLESVNKQSLAYSFFLILLGLGSGIVMNFIRTAGQGFVPWTDPVVITSGLLLGWLLAATIFEWTYKPAQQGRKVAYLTVASFGFLAIVMIMLATGASQHAPANAQKKAASAEAIR</sequence>
<dbReference type="KEGG" id="aagg:ETAA8_10060"/>
<dbReference type="Proteomes" id="UP000315017">
    <property type="component" value="Chromosome"/>
</dbReference>
<gene>
    <name evidence="2" type="ORF">ETAA8_10060</name>
</gene>
<reference evidence="2 3" key="1">
    <citation type="submission" date="2019-02" db="EMBL/GenBank/DDBJ databases">
        <title>Deep-cultivation of Planctomycetes and their phenomic and genomic characterization uncovers novel biology.</title>
        <authorList>
            <person name="Wiegand S."/>
            <person name="Jogler M."/>
            <person name="Boedeker C."/>
            <person name="Pinto D."/>
            <person name="Vollmers J."/>
            <person name="Rivas-Marin E."/>
            <person name="Kohn T."/>
            <person name="Peeters S.H."/>
            <person name="Heuer A."/>
            <person name="Rast P."/>
            <person name="Oberbeckmann S."/>
            <person name="Bunk B."/>
            <person name="Jeske O."/>
            <person name="Meyerdierks A."/>
            <person name="Storesund J.E."/>
            <person name="Kallscheuer N."/>
            <person name="Luecker S."/>
            <person name="Lage O.M."/>
            <person name="Pohl T."/>
            <person name="Merkel B.J."/>
            <person name="Hornburger P."/>
            <person name="Mueller R.-W."/>
            <person name="Bruemmer F."/>
            <person name="Labrenz M."/>
            <person name="Spormann A.M."/>
            <person name="Op den Camp H."/>
            <person name="Overmann J."/>
            <person name="Amann R."/>
            <person name="Jetten M.S.M."/>
            <person name="Mascher T."/>
            <person name="Medema M.H."/>
            <person name="Devos D.P."/>
            <person name="Kaster A.-K."/>
            <person name="Ovreas L."/>
            <person name="Rohde M."/>
            <person name="Galperin M.Y."/>
            <person name="Jogler C."/>
        </authorList>
    </citation>
    <scope>NUCLEOTIDE SEQUENCE [LARGE SCALE GENOMIC DNA]</scope>
    <source>
        <strain evidence="2 3">ETA_A8</strain>
    </source>
</reference>
<keyword evidence="1" id="KW-1133">Transmembrane helix</keyword>
<organism evidence="2 3">
    <name type="scientific">Anatilimnocola aggregata</name>
    <dbReference type="NCBI Taxonomy" id="2528021"/>
    <lineage>
        <taxon>Bacteria</taxon>
        <taxon>Pseudomonadati</taxon>
        <taxon>Planctomycetota</taxon>
        <taxon>Planctomycetia</taxon>
        <taxon>Pirellulales</taxon>
        <taxon>Pirellulaceae</taxon>
        <taxon>Anatilimnocola</taxon>
    </lineage>
</organism>
<name>A0A517Y6R9_9BACT</name>
<dbReference type="OrthoDB" id="257620at2"/>
<keyword evidence="1" id="KW-0472">Membrane</keyword>
<dbReference type="AlphaFoldDB" id="A0A517Y6R9"/>
<feature type="transmembrane region" description="Helical" evidence="1">
    <location>
        <begin position="186"/>
        <end position="207"/>
    </location>
</feature>
<keyword evidence="3" id="KW-1185">Reference proteome</keyword>
<evidence type="ECO:0000313" key="3">
    <source>
        <dbReference type="Proteomes" id="UP000315017"/>
    </source>
</evidence>
<dbReference type="RefSeq" id="WP_145085682.1">
    <property type="nucleotide sequence ID" value="NZ_CP036274.1"/>
</dbReference>
<feature type="transmembrane region" description="Helical" evidence="1">
    <location>
        <begin position="133"/>
        <end position="155"/>
    </location>
</feature>
<dbReference type="EMBL" id="CP036274">
    <property type="protein sequence ID" value="QDU25934.1"/>
    <property type="molecule type" value="Genomic_DNA"/>
</dbReference>
<evidence type="ECO:0000313" key="2">
    <source>
        <dbReference type="EMBL" id="QDU25934.1"/>
    </source>
</evidence>
<evidence type="ECO:0000256" key="1">
    <source>
        <dbReference type="SAM" id="Phobius"/>
    </source>
</evidence>
<feature type="transmembrane region" description="Helical" evidence="1">
    <location>
        <begin position="33"/>
        <end position="53"/>
    </location>
</feature>